<dbReference type="EMBL" id="JAEAOA010001887">
    <property type="protein sequence ID" value="KAK3610924.1"/>
    <property type="molecule type" value="Genomic_DNA"/>
</dbReference>
<evidence type="ECO:0000313" key="4">
    <source>
        <dbReference type="Proteomes" id="UP001195483"/>
    </source>
</evidence>
<proteinExistence type="predicted"/>
<name>A0AAE0TJ64_9BIVA</name>
<sequence length="266" mass="28404">MATTVVQRQTDNVRTAVRKDGVMECASKGTYGYGCNETCGACLNGNDSCSKTNGQCKDGCEEGWRDGVCKQVCKYGTYGYGCNETCGRCLNGNNSCSTLDGQCKEGCEAGWREGNCKVECDSGTYGPGCTDTCGKCLNGTSSCSKTDGQCMYGCENGWSGKNCKMVSSEKQTQMCPDVDARALGGSIGGICVIAIISNIITFVVLKKRMKKDTADSKVEMNVHILETSTGNDKTRAGIAIADALYEELQDRSRMSSSAYCKISEIK</sequence>
<keyword evidence="2" id="KW-0472">Membrane</keyword>
<accession>A0AAE0TJ64</accession>
<protein>
    <submittedName>
        <fullName evidence="3">Uncharacterized protein</fullName>
    </submittedName>
</protein>
<dbReference type="PANTHER" id="PTHR24043">
    <property type="entry name" value="SCAVENGER RECEPTOR CLASS F"/>
    <property type="match status" value="1"/>
</dbReference>
<evidence type="ECO:0000256" key="2">
    <source>
        <dbReference type="SAM" id="Phobius"/>
    </source>
</evidence>
<dbReference type="AlphaFoldDB" id="A0AAE0TJ64"/>
<evidence type="ECO:0000256" key="1">
    <source>
        <dbReference type="ARBA" id="ARBA00022536"/>
    </source>
</evidence>
<dbReference type="InterPro" id="IPR042635">
    <property type="entry name" value="MEGF10/SREC1/2-like"/>
</dbReference>
<gene>
    <name evidence="3" type="ORF">CHS0354_031573</name>
</gene>
<dbReference type="PANTHER" id="PTHR24043:SF8">
    <property type="entry name" value="EGF-LIKE DOMAIN-CONTAINING PROTEIN"/>
    <property type="match status" value="1"/>
</dbReference>
<dbReference type="GO" id="GO:0005044">
    <property type="term" value="F:scavenger receptor activity"/>
    <property type="evidence" value="ECO:0007669"/>
    <property type="project" value="InterPro"/>
</dbReference>
<organism evidence="3 4">
    <name type="scientific">Potamilus streckersoni</name>
    <dbReference type="NCBI Taxonomy" id="2493646"/>
    <lineage>
        <taxon>Eukaryota</taxon>
        <taxon>Metazoa</taxon>
        <taxon>Spiralia</taxon>
        <taxon>Lophotrochozoa</taxon>
        <taxon>Mollusca</taxon>
        <taxon>Bivalvia</taxon>
        <taxon>Autobranchia</taxon>
        <taxon>Heteroconchia</taxon>
        <taxon>Palaeoheterodonta</taxon>
        <taxon>Unionida</taxon>
        <taxon>Unionoidea</taxon>
        <taxon>Unionidae</taxon>
        <taxon>Ambleminae</taxon>
        <taxon>Lampsilini</taxon>
        <taxon>Potamilus</taxon>
    </lineage>
</organism>
<reference evidence="3" key="2">
    <citation type="journal article" date="2021" name="Genome Biol. Evol.">
        <title>Developing a high-quality reference genome for a parasitic bivalve with doubly uniparental inheritance (Bivalvia: Unionida).</title>
        <authorList>
            <person name="Smith C.H."/>
        </authorList>
    </citation>
    <scope>NUCLEOTIDE SEQUENCE</scope>
    <source>
        <strain evidence="3">CHS0354</strain>
        <tissue evidence="3">Mantle</tissue>
    </source>
</reference>
<keyword evidence="4" id="KW-1185">Reference proteome</keyword>
<keyword evidence="1" id="KW-0245">EGF-like domain</keyword>
<reference evidence="3" key="1">
    <citation type="journal article" date="2021" name="Genome Biol. Evol.">
        <title>A High-Quality Reference Genome for a Parasitic Bivalve with Doubly Uniparental Inheritance (Bivalvia: Unionida).</title>
        <authorList>
            <person name="Smith C.H."/>
        </authorList>
    </citation>
    <scope>NUCLEOTIDE SEQUENCE</scope>
    <source>
        <strain evidence="3">CHS0354</strain>
    </source>
</reference>
<evidence type="ECO:0000313" key="3">
    <source>
        <dbReference type="EMBL" id="KAK3610924.1"/>
    </source>
</evidence>
<feature type="transmembrane region" description="Helical" evidence="2">
    <location>
        <begin position="182"/>
        <end position="205"/>
    </location>
</feature>
<comment type="caution">
    <text evidence="3">The sequence shown here is derived from an EMBL/GenBank/DDBJ whole genome shotgun (WGS) entry which is preliminary data.</text>
</comment>
<reference evidence="3" key="3">
    <citation type="submission" date="2023-05" db="EMBL/GenBank/DDBJ databases">
        <authorList>
            <person name="Smith C.H."/>
        </authorList>
    </citation>
    <scope>NUCLEOTIDE SEQUENCE</scope>
    <source>
        <strain evidence="3">CHS0354</strain>
        <tissue evidence="3">Mantle</tissue>
    </source>
</reference>
<dbReference type="Gene3D" id="2.170.300.10">
    <property type="entry name" value="Tie2 ligand-binding domain superfamily"/>
    <property type="match status" value="1"/>
</dbReference>
<keyword evidence="2" id="KW-1133">Transmembrane helix</keyword>
<keyword evidence="2" id="KW-0812">Transmembrane</keyword>
<dbReference type="Proteomes" id="UP001195483">
    <property type="component" value="Unassembled WGS sequence"/>
</dbReference>